<proteinExistence type="predicted"/>
<dbReference type="PANTHER" id="PTHR11439">
    <property type="entry name" value="GAG-POL-RELATED RETROTRANSPOSON"/>
    <property type="match status" value="1"/>
</dbReference>
<reference evidence="2" key="1">
    <citation type="journal article" date="2019" name="Sci. Rep.">
        <title>Draft genome of Tanacetum cinerariifolium, the natural source of mosquito coil.</title>
        <authorList>
            <person name="Yamashiro T."/>
            <person name="Shiraishi A."/>
            <person name="Satake H."/>
            <person name="Nakayama K."/>
        </authorList>
    </citation>
    <scope>NUCLEOTIDE SEQUENCE</scope>
</reference>
<organism evidence="2">
    <name type="scientific">Tanacetum cinerariifolium</name>
    <name type="common">Dalmatian daisy</name>
    <name type="synonym">Chrysanthemum cinerariifolium</name>
    <dbReference type="NCBI Taxonomy" id="118510"/>
    <lineage>
        <taxon>Eukaryota</taxon>
        <taxon>Viridiplantae</taxon>
        <taxon>Streptophyta</taxon>
        <taxon>Embryophyta</taxon>
        <taxon>Tracheophyta</taxon>
        <taxon>Spermatophyta</taxon>
        <taxon>Magnoliopsida</taxon>
        <taxon>eudicotyledons</taxon>
        <taxon>Gunneridae</taxon>
        <taxon>Pentapetalae</taxon>
        <taxon>asterids</taxon>
        <taxon>campanulids</taxon>
        <taxon>Asterales</taxon>
        <taxon>Asteraceae</taxon>
        <taxon>Asteroideae</taxon>
        <taxon>Anthemideae</taxon>
        <taxon>Anthemidinae</taxon>
        <taxon>Tanacetum</taxon>
    </lineage>
</organism>
<protein>
    <submittedName>
        <fullName evidence="2">Ribonuclease H-like domain-containing protein</fullName>
    </submittedName>
</protein>
<dbReference type="Gene3D" id="3.30.420.10">
    <property type="entry name" value="Ribonuclease H-like superfamily/Ribonuclease H"/>
    <property type="match status" value="1"/>
</dbReference>
<dbReference type="AlphaFoldDB" id="A0A6L2NGC7"/>
<feature type="compositionally biased region" description="Polar residues" evidence="1">
    <location>
        <begin position="364"/>
        <end position="382"/>
    </location>
</feature>
<dbReference type="GO" id="GO:0003676">
    <property type="term" value="F:nucleic acid binding"/>
    <property type="evidence" value="ECO:0007669"/>
    <property type="project" value="InterPro"/>
</dbReference>
<feature type="region of interest" description="Disordered" evidence="1">
    <location>
        <begin position="359"/>
        <end position="382"/>
    </location>
</feature>
<dbReference type="InterPro" id="IPR012337">
    <property type="entry name" value="RNaseH-like_sf"/>
</dbReference>
<evidence type="ECO:0000313" key="2">
    <source>
        <dbReference type="EMBL" id="GEU83604.1"/>
    </source>
</evidence>
<dbReference type="SUPFAM" id="SSF53098">
    <property type="entry name" value="Ribonuclease H-like"/>
    <property type="match status" value="1"/>
</dbReference>
<evidence type="ECO:0000256" key="1">
    <source>
        <dbReference type="SAM" id="MobiDB-lite"/>
    </source>
</evidence>
<name>A0A6L2NGC7_TANCI</name>
<dbReference type="InterPro" id="IPR036397">
    <property type="entry name" value="RNaseH_sf"/>
</dbReference>
<comment type="caution">
    <text evidence="2">The sequence shown here is derived from an EMBL/GenBank/DDBJ whole genome shotgun (WGS) entry which is preliminary data.</text>
</comment>
<sequence>MVCFRACTCKSAEHFEKHNQVIKLMQFLMGLDDNYLAVRRNILTREPLPLVKAAFAIVSGEESYRNITSNGANKPAATVFAAKFVDKKSQITTIITKGQILIAELTRLMNLLNDNGVSSANANMGNQHMAVSAKFLVNVVDILNLGLTVGHLNVTRALITKIRDLKLNDNITLYDVLVVPEYTDSLLSVHKLSRDNKLYIGFNESNCYIQDLKESKTLGIGRQFNGLYLFDVDNACKIISNCSITTCFVSRTLWHQRLGHLVDLVLDVLKGSLNLDSQTTFKHLSDTCNKTKQTREPFPLSDHKSSKIGELVHLDVWGPYKITSRDGFRYFLTIVDDFTRVVWVYMVKGKDDVYDSIGNDDSDATSMEESNNTHPKGNVQNETDFINDFDDSKISYDTEKLPVNNLRRSYRQIKLPSSLNDFVVEGKVKYSVERVVKDIDEDIYMTVPKGFASKENNNKVCKLVKSLYELKQFVLNSKKYCLELLKDYGLLGYKPVSTPIVLNSVLSYEPTDDDPLLDNITGYQKLLGKLIYLTHTRQDIAYSVHCLAQQMHSSLKSHLSSALNVLRYLKGAPGKGIRYKYPDIRDAICGYCDALGQMP</sequence>
<accession>A0A6L2NGC7</accession>
<gene>
    <name evidence="2" type="ORF">Tci_055582</name>
</gene>
<dbReference type="PANTHER" id="PTHR11439:SF489">
    <property type="entry name" value="RNA-DIRECTED DNA POLYMERASE"/>
    <property type="match status" value="1"/>
</dbReference>
<dbReference type="EMBL" id="BKCJ010008715">
    <property type="protein sequence ID" value="GEU83604.1"/>
    <property type="molecule type" value="Genomic_DNA"/>
</dbReference>